<proteinExistence type="predicted"/>
<dbReference type="Pfam" id="PF14559">
    <property type="entry name" value="TPR_19"/>
    <property type="match status" value="1"/>
</dbReference>
<evidence type="ECO:0000313" key="1">
    <source>
        <dbReference type="EMBL" id="KKN63892.1"/>
    </source>
</evidence>
<dbReference type="SMART" id="SM00028">
    <property type="entry name" value="TPR"/>
    <property type="match status" value="2"/>
</dbReference>
<reference evidence="1" key="1">
    <citation type="journal article" date="2015" name="Nature">
        <title>Complex archaea that bridge the gap between prokaryotes and eukaryotes.</title>
        <authorList>
            <person name="Spang A."/>
            <person name="Saw J.H."/>
            <person name="Jorgensen S.L."/>
            <person name="Zaremba-Niedzwiedzka K."/>
            <person name="Martijn J."/>
            <person name="Lind A.E."/>
            <person name="van Eijk R."/>
            <person name="Schleper C."/>
            <person name="Guy L."/>
            <person name="Ettema T.J."/>
        </authorList>
    </citation>
    <scope>NUCLEOTIDE SEQUENCE</scope>
</reference>
<dbReference type="InterPro" id="IPR011990">
    <property type="entry name" value="TPR-like_helical_dom_sf"/>
</dbReference>
<dbReference type="AlphaFoldDB" id="A0A0F9SNE5"/>
<dbReference type="PROSITE" id="PS50005">
    <property type="entry name" value="TPR"/>
    <property type="match status" value="1"/>
</dbReference>
<accession>A0A0F9SNE5</accession>
<gene>
    <name evidence="1" type="ORF">LCGC14_0497150</name>
</gene>
<dbReference type="SUPFAM" id="SSF48452">
    <property type="entry name" value="TPR-like"/>
    <property type="match status" value="1"/>
</dbReference>
<comment type="caution">
    <text evidence="1">The sequence shown here is derived from an EMBL/GenBank/DDBJ whole genome shotgun (WGS) entry which is preliminary data.</text>
</comment>
<dbReference type="InterPro" id="IPR019734">
    <property type="entry name" value="TPR_rpt"/>
</dbReference>
<dbReference type="PROSITE" id="PS51257">
    <property type="entry name" value="PROKAR_LIPOPROTEIN"/>
    <property type="match status" value="1"/>
</dbReference>
<sequence>MSMTKHLVIMAVSLAAALSSCRSSNLDDAFGASSFGYAAAIEDIRLLPEARTQFKARNYGKSYALFKKSAEVYPNNPAAWLGLAASADQLGQFDTADTAYGALAKLIPGTVEYYNNIGYSALLRGELRSAARHFAKAQALAPRSVTVANNLRLLRNSVSRAKRS</sequence>
<dbReference type="EMBL" id="LAZR01000575">
    <property type="protein sequence ID" value="KKN63892.1"/>
    <property type="molecule type" value="Genomic_DNA"/>
</dbReference>
<organism evidence="1">
    <name type="scientific">marine sediment metagenome</name>
    <dbReference type="NCBI Taxonomy" id="412755"/>
    <lineage>
        <taxon>unclassified sequences</taxon>
        <taxon>metagenomes</taxon>
        <taxon>ecological metagenomes</taxon>
    </lineage>
</organism>
<name>A0A0F9SNE5_9ZZZZ</name>
<dbReference type="Gene3D" id="1.25.40.10">
    <property type="entry name" value="Tetratricopeptide repeat domain"/>
    <property type="match status" value="1"/>
</dbReference>
<protein>
    <submittedName>
        <fullName evidence="1">Uncharacterized protein</fullName>
    </submittedName>
</protein>